<feature type="coiled-coil region" evidence="1">
    <location>
        <begin position="120"/>
        <end position="165"/>
    </location>
</feature>
<dbReference type="PROSITE" id="PS50186">
    <property type="entry name" value="DEP"/>
    <property type="match status" value="1"/>
</dbReference>
<dbReference type="Proteomes" id="UP001190700">
    <property type="component" value="Unassembled WGS sequence"/>
</dbReference>
<dbReference type="InterPro" id="IPR000591">
    <property type="entry name" value="DEP_dom"/>
</dbReference>
<dbReference type="CDD" id="cd04371">
    <property type="entry name" value="DEP"/>
    <property type="match status" value="1"/>
</dbReference>
<dbReference type="SUPFAM" id="SSF46785">
    <property type="entry name" value="Winged helix' DNA-binding domain"/>
    <property type="match status" value="1"/>
</dbReference>
<dbReference type="GO" id="GO:0035556">
    <property type="term" value="P:intracellular signal transduction"/>
    <property type="evidence" value="ECO:0007669"/>
    <property type="project" value="InterPro"/>
</dbReference>
<name>A0AAE0BVR8_9CHLO</name>
<feature type="region of interest" description="Disordered" evidence="2">
    <location>
        <begin position="219"/>
        <end position="240"/>
    </location>
</feature>
<dbReference type="Gene3D" id="1.10.10.10">
    <property type="entry name" value="Winged helix-like DNA-binding domain superfamily/Winged helix DNA-binding domain"/>
    <property type="match status" value="1"/>
</dbReference>
<dbReference type="AlphaFoldDB" id="A0AAE0BVR8"/>
<dbReference type="Pfam" id="PF00610">
    <property type="entry name" value="DEP"/>
    <property type="match status" value="1"/>
</dbReference>
<evidence type="ECO:0000256" key="1">
    <source>
        <dbReference type="SAM" id="Coils"/>
    </source>
</evidence>
<feature type="domain" description="DEP" evidence="3">
    <location>
        <begin position="3"/>
        <end position="76"/>
    </location>
</feature>
<protein>
    <recommendedName>
        <fullName evidence="3">DEP domain-containing protein</fullName>
    </recommendedName>
</protein>
<dbReference type="Pfam" id="PF08588">
    <property type="entry name" value="Duc1"/>
    <property type="match status" value="1"/>
</dbReference>
<feature type="compositionally biased region" description="Polar residues" evidence="2">
    <location>
        <begin position="219"/>
        <end position="235"/>
    </location>
</feature>
<dbReference type="InterPro" id="IPR013897">
    <property type="entry name" value="Duc1"/>
</dbReference>
<dbReference type="PANTHER" id="PTHR34826">
    <property type="entry name" value="UPF0590 PROTEIN C409.17C"/>
    <property type="match status" value="1"/>
</dbReference>
<evidence type="ECO:0000313" key="5">
    <source>
        <dbReference type="Proteomes" id="UP001190700"/>
    </source>
</evidence>
<comment type="caution">
    <text evidence="4">The sequence shown here is derived from an EMBL/GenBank/DDBJ whole genome shotgun (WGS) entry which is preliminary data.</text>
</comment>
<sequence>MRMRNEISVKNRRYHFSVYEKCFVGERAVKWLSQSCALDGPEAVKLGNRMLFLGLLHHVTHEHVFRDAYFFYRFSLDDSKDSSDDSSEQQGHKQDCQSDWSISREVVNLKQQIYELTHQLKDRSTQVEELTEQLENREQQGQLNIEFLNNEIQNAQHTFSAEIRRLDTVTKELSLSLQLSRFGLLMCAVLDAGFGIQLWKGLAALMFCVIPLLPPQLQRGSLPTTSSTQETSNQFPPDERRSFKEKGIALLDRCRQIQRKRSSAAERLITTPVQPPVRLRVCRFASAMRLEGDREALQLNDGIPIPFETDVFKGKFVAYVAGLENSPAHIFEGKKRKTHLIFQGQFKRELAYSEVFTGHEFHRPLKHLPPNFLIEAVLKIFRKISPSVQISGLHSENPRALFQMAASSQAMCISENFDSAPDCTRHFEEDVRLAGPLFRDSAGLALPAWKRRRLLTSQSTSAKFKFDPDLVYTFAQWQDALDVTTFKLNAGIKSFDIHRILDGQPVPVMARAADGSYLWYFELWHAKCSETPN</sequence>
<accession>A0AAE0BVR8</accession>
<evidence type="ECO:0000259" key="3">
    <source>
        <dbReference type="PROSITE" id="PS50186"/>
    </source>
</evidence>
<dbReference type="PANTHER" id="PTHR34826:SF2">
    <property type="entry name" value="UPF0590 PROTEIN C409.17C"/>
    <property type="match status" value="1"/>
</dbReference>
<dbReference type="InterPro" id="IPR036390">
    <property type="entry name" value="WH_DNA-bd_sf"/>
</dbReference>
<organism evidence="4 5">
    <name type="scientific">Cymbomonas tetramitiformis</name>
    <dbReference type="NCBI Taxonomy" id="36881"/>
    <lineage>
        <taxon>Eukaryota</taxon>
        <taxon>Viridiplantae</taxon>
        <taxon>Chlorophyta</taxon>
        <taxon>Pyramimonadophyceae</taxon>
        <taxon>Pyramimonadales</taxon>
        <taxon>Pyramimonadaceae</taxon>
        <taxon>Cymbomonas</taxon>
    </lineage>
</organism>
<reference evidence="4 5" key="1">
    <citation type="journal article" date="2015" name="Genome Biol. Evol.">
        <title>Comparative Genomics of a Bacterivorous Green Alga Reveals Evolutionary Causalities and Consequences of Phago-Mixotrophic Mode of Nutrition.</title>
        <authorList>
            <person name="Burns J.A."/>
            <person name="Paasch A."/>
            <person name="Narechania A."/>
            <person name="Kim E."/>
        </authorList>
    </citation>
    <scope>NUCLEOTIDE SEQUENCE [LARGE SCALE GENOMIC DNA]</scope>
    <source>
        <strain evidence="4 5">PLY_AMNH</strain>
    </source>
</reference>
<dbReference type="EMBL" id="LGRX02032710">
    <property type="protein sequence ID" value="KAK3243686.1"/>
    <property type="molecule type" value="Genomic_DNA"/>
</dbReference>
<gene>
    <name evidence="4" type="ORF">CYMTET_46674</name>
</gene>
<keyword evidence="1" id="KW-0175">Coiled coil</keyword>
<dbReference type="SMART" id="SM00049">
    <property type="entry name" value="DEP"/>
    <property type="match status" value="1"/>
</dbReference>
<proteinExistence type="predicted"/>
<evidence type="ECO:0000313" key="4">
    <source>
        <dbReference type="EMBL" id="KAK3243686.1"/>
    </source>
</evidence>
<dbReference type="InterPro" id="IPR036388">
    <property type="entry name" value="WH-like_DNA-bd_sf"/>
</dbReference>
<evidence type="ECO:0000256" key="2">
    <source>
        <dbReference type="SAM" id="MobiDB-lite"/>
    </source>
</evidence>
<keyword evidence="5" id="KW-1185">Reference proteome</keyword>